<reference evidence="3 4" key="1">
    <citation type="submission" date="2018-12" db="EMBL/GenBank/DDBJ databases">
        <title>Genome analysis provides insights into bioremediation potentialities of Halogeometricum borinquense strain N11.</title>
        <authorList>
            <person name="Najjari A."/>
            <person name="Youssef N."/>
            <person name="Fhoula I."/>
            <person name="Ben Dhia O."/>
            <person name="Mahjoubi M."/>
            <person name="Ouzari H.I."/>
            <person name="Cherif A."/>
        </authorList>
    </citation>
    <scope>NUCLEOTIDE SEQUENCE [LARGE SCALE GENOMIC DNA]</scope>
    <source>
        <strain evidence="3 4">N11</strain>
    </source>
</reference>
<feature type="domain" description="Orc1-like AAA ATPase" evidence="2">
    <location>
        <begin position="36"/>
        <end position="186"/>
    </location>
</feature>
<comment type="caution">
    <text evidence="3">The sequence shown here is derived from an EMBL/GenBank/DDBJ whole genome shotgun (WGS) entry which is preliminary data.</text>
</comment>
<dbReference type="Gene3D" id="3.40.50.300">
    <property type="entry name" value="P-loop containing nucleotide triphosphate hydrolases"/>
    <property type="match status" value="1"/>
</dbReference>
<dbReference type="InterPro" id="IPR027417">
    <property type="entry name" value="P-loop_NTPase"/>
</dbReference>
<keyword evidence="3" id="KW-0067">ATP-binding</keyword>
<name>A0A482TIN4_9EURY</name>
<dbReference type="AlphaFoldDB" id="A0A482TIN4"/>
<gene>
    <name evidence="3" type="ORF">ELS19_07320</name>
</gene>
<dbReference type="Gene3D" id="1.10.10.10">
    <property type="entry name" value="Winged helix-like DNA-binding domain superfamily/Winged helix DNA-binding domain"/>
    <property type="match status" value="1"/>
</dbReference>
<dbReference type="RefSeq" id="WP_129784216.1">
    <property type="nucleotide sequence ID" value="NZ_RZHH01000002.1"/>
</dbReference>
<accession>A0A482TIN4</accession>
<dbReference type="SUPFAM" id="SSF52540">
    <property type="entry name" value="P-loop containing nucleoside triphosphate hydrolases"/>
    <property type="match status" value="1"/>
</dbReference>
<evidence type="ECO:0000313" key="4">
    <source>
        <dbReference type="Proteomes" id="UP000294028"/>
    </source>
</evidence>
<dbReference type="InterPro" id="IPR041664">
    <property type="entry name" value="AAA_16"/>
</dbReference>
<dbReference type="Pfam" id="PF13191">
    <property type="entry name" value="AAA_16"/>
    <property type="match status" value="1"/>
</dbReference>
<organism evidence="3 4">
    <name type="scientific">Halogeometricum borinquense</name>
    <dbReference type="NCBI Taxonomy" id="60847"/>
    <lineage>
        <taxon>Archaea</taxon>
        <taxon>Methanobacteriati</taxon>
        <taxon>Methanobacteriota</taxon>
        <taxon>Stenosarchaea group</taxon>
        <taxon>Halobacteria</taxon>
        <taxon>Halobacteriales</taxon>
        <taxon>Haloferacaceae</taxon>
        <taxon>Halogeometricum</taxon>
    </lineage>
</organism>
<dbReference type="GO" id="GO:0005524">
    <property type="term" value="F:ATP binding"/>
    <property type="evidence" value="ECO:0007669"/>
    <property type="project" value="UniProtKB-KW"/>
</dbReference>
<evidence type="ECO:0000259" key="2">
    <source>
        <dbReference type="Pfam" id="PF13191"/>
    </source>
</evidence>
<sequence length="393" mass="41558">MRLTDRIDRRRRRGDGTHRLVRDLSALNPTHHLTEPVGRGPTLERLLDRLDPAFDGRLPESFCVVGPKGAGKSAVVAALFEHLAATAPTQHGAIQTTTRAATSAVTEFAAVDARAADSEFALLRAVLAAVADDAVPERGVGTAALRDRLRDELDRFRRLVVAVDHVGESKTVTLETLDSTFEEMSPALSYVAVGRAFPDAHVESVEVPRYERHALVDVLTRRASDGLVRDGIDHETVSEVAAWADGDAHDGLAALFSAAVAATDDGATRIGSSHVAAGCDAVPEDGCALGRVFALPASRRRVLAVLASLDPADCSSVTVAADAIAAHPSVDLSAATVKRVLYELADDGIVRRVDTGLGDDGPGRPPTRPEPNFPTTVFDRLGGAGDSVTRSER</sequence>
<dbReference type="Proteomes" id="UP000294028">
    <property type="component" value="Unassembled WGS sequence"/>
</dbReference>
<dbReference type="InterPro" id="IPR036388">
    <property type="entry name" value="WH-like_DNA-bd_sf"/>
</dbReference>
<dbReference type="Gene3D" id="1.10.8.60">
    <property type="match status" value="1"/>
</dbReference>
<keyword evidence="3" id="KW-0547">Nucleotide-binding</keyword>
<evidence type="ECO:0000256" key="1">
    <source>
        <dbReference type="SAM" id="MobiDB-lite"/>
    </source>
</evidence>
<dbReference type="EMBL" id="RZHH01000002">
    <property type="protein sequence ID" value="RYJ13793.1"/>
    <property type="molecule type" value="Genomic_DNA"/>
</dbReference>
<proteinExistence type="predicted"/>
<evidence type="ECO:0000313" key="3">
    <source>
        <dbReference type="EMBL" id="RYJ13793.1"/>
    </source>
</evidence>
<feature type="region of interest" description="Disordered" evidence="1">
    <location>
        <begin position="353"/>
        <end position="393"/>
    </location>
</feature>
<protein>
    <submittedName>
        <fullName evidence="3">ATP-binding protein</fullName>
    </submittedName>
</protein>
<feature type="compositionally biased region" description="Pro residues" evidence="1">
    <location>
        <begin position="363"/>
        <end position="372"/>
    </location>
</feature>